<organism evidence="2">
    <name type="scientific">Eustigmatophyceae sp. Chic 10/23 P-6w</name>
    <dbReference type="NCBI Taxonomy" id="1446905"/>
    <lineage>
        <taxon>Eukaryota</taxon>
        <taxon>Sar</taxon>
        <taxon>Stramenopiles</taxon>
        <taxon>Ochrophyta</taxon>
        <taxon>Eustigmatophyceae</taxon>
    </lineage>
</organism>
<keyword evidence="1" id="KW-1133">Transmembrane helix</keyword>
<sequence length="31" mass="3425">MVFLVYYVLLTILALSVAASVFLGLKLIKLI</sequence>
<keyword evidence="2" id="KW-0934">Plastid</keyword>
<protein>
    <submittedName>
        <fullName evidence="2">Cytochrome b6-f complex subunit 6</fullName>
    </submittedName>
</protein>
<dbReference type="GeneID" id="38947708"/>
<accession>A0A3R5U061</accession>
<keyword evidence="1" id="KW-0472">Membrane</keyword>
<dbReference type="AlphaFoldDB" id="A0A3R5U061"/>
<reference evidence="2" key="1">
    <citation type="journal article" date="2019" name="Genome Biol. Evol.">
        <title>Plastid Genomes and Proteins Illuminate the Evolution of Eustigmatophyte Algae and Their Bacterial Endosymbionts.</title>
        <authorList>
            <person name="Sevcikova T."/>
            <person name="Yurchenko T."/>
            <person name="Fawley K.P."/>
            <person name="Amaral R."/>
            <person name="Strnad H."/>
            <person name="Santos L.M."/>
            <person name="Fawley M.W."/>
            <person name="Elias M."/>
        </authorList>
    </citation>
    <scope>NUCLEOTIDE SEQUENCE</scope>
</reference>
<dbReference type="RefSeq" id="YP_009550671.1">
    <property type="nucleotide sequence ID" value="NC_040296.1"/>
</dbReference>
<evidence type="ECO:0000256" key="1">
    <source>
        <dbReference type="SAM" id="Phobius"/>
    </source>
</evidence>
<dbReference type="EMBL" id="MK281454">
    <property type="protein sequence ID" value="QAA11601.1"/>
    <property type="molecule type" value="Genomic_DNA"/>
</dbReference>
<geneLocation type="plastid" evidence="2"/>
<name>A0A3R5U061_9STRA</name>
<gene>
    <name evidence="2" type="primary">petL</name>
</gene>
<proteinExistence type="predicted"/>
<keyword evidence="1" id="KW-0812">Transmembrane</keyword>
<evidence type="ECO:0000313" key="2">
    <source>
        <dbReference type="EMBL" id="QAA11601.1"/>
    </source>
</evidence>
<feature type="transmembrane region" description="Helical" evidence="1">
    <location>
        <begin position="6"/>
        <end position="28"/>
    </location>
</feature>